<dbReference type="AlphaFoldDB" id="A0A9D4LXJ9"/>
<organism evidence="1 2">
    <name type="scientific">Dreissena polymorpha</name>
    <name type="common">Zebra mussel</name>
    <name type="synonym">Mytilus polymorpha</name>
    <dbReference type="NCBI Taxonomy" id="45954"/>
    <lineage>
        <taxon>Eukaryota</taxon>
        <taxon>Metazoa</taxon>
        <taxon>Spiralia</taxon>
        <taxon>Lophotrochozoa</taxon>
        <taxon>Mollusca</taxon>
        <taxon>Bivalvia</taxon>
        <taxon>Autobranchia</taxon>
        <taxon>Heteroconchia</taxon>
        <taxon>Euheterodonta</taxon>
        <taxon>Imparidentia</taxon>
        <taxon>Neoheterodontei</taxon>
        <taxon>Myida</taxon>
        <taxon>Dreissenoidea</taxon>
        <taxon>Dreissenidae</taxon>
        <taxon>Dreissena</taxon>
    </lineage>
</organism>
<dbReference type="EMBL" id="JAIWYP010000002">
    <property type="protein sequence ID" value="KAH3866962.1"/>
    <property type="molecule type" value="Genomic_DNA"/>
</dbReference>
<protein>
    <submittedName>
        <fullName evidence="1">Uncharacterized protein</fullName>
    </submittedName>
</protein>
<sequence length="159" mass="18812">MGNLYSYQSNGQSVEPSKAVTGHKWEYEIYFDPEAEVDYGDKYDIKEEDLMTTLKQLVGVDEVIINVWAYTAPPMEAESSPRLLFHMFVVFKTEGWWWSIEKHTDGITIQRSYFKTAVIDRYRRKNRKSGWEVLKEDIGKMSVHELIEWLYKKGEQKKT</sequence>
<evidence type="ECO:0000313" key="2">
    <source>
        <dbReference type="Proteomes" id="UP000828390"/>
    </source>
</evidence>
<reference evidence="1" key="1">
    <citation type="journal article" date="2019" name="bioRxiv">
        <title>The Genome of the Zebra Mussel, Dreissena polymorpha: A Resource for Invasive Species Research.</title>
        <authorList>
            <person name="McCartney M.A."/>
            <person name="Auch B."/>
            <person name="Kono T."/>
            <person name="Mallez S."/>
            <person name="Zhang Y."/>
            <person name="Obille A."/>
            <person name="Becker A."/>
            <person name="Abrahante J.E."/>
            <person name="Garbe J."/>
            <person name="Badalamenti J.P."/>
            <person name="Herman A."/>
            <person name="Mangelson H."/>
            <person name="Liachko I."/>
            <person name="Sullivan S."/>
            <person name="Sone E.D."/>
            <person name="Koren S."/>
            <person name="Silverstein K.A.T."/>
            <person name="Beckman K.B."/>
            <person name="Gohl D.M."/>
        </authorList>
    </citation>
    <scope>NUCLEOTIDE SEQUENCE</scope>
    <source>
        <strain evidence="1">Duluth1</strain>
        <tissue evidence="1">Whole animal</tissue>
    </source>
</reference>
<gene>
    <name evidence="1" type="ORF">DPMN_030086</name>
</gene>
<dbReference type="Proteomes" id="UP000828390">
    <property type="component" value="Unassembled WGS sequence"/>
</dbReference>
<name>A0A9D4LXJ9_DREPO</name>
<reference evidence="1" key="2">
    <citation type="submission" date="2020-11" db="EMBL/GenBank/DDBJ databases">
        <authorList>
            <person name="McCartney M.A."/>
            <person name="Auch B."/>
            <person name="Kono T."/>
            <person name="Mallez S."/>
            <person name="Becker A."/>
            <person name="Gohl D.M."/>
            <person name="Silverstein K.A.T."/>
            <person name="Koren S."/>
            <person name="Bechman K.B."/>
            <person name="Herman A."/>
            <person name="Abrahante J.E."/>
            <person name="Garbe J."/>
        </authorList>
    </citation>
    <scope>NUCLEOTIDE SEQUENCE</scope>
    <source>
        <strain evidence="1">Duluth1</strain>
        <tissue evidence="1">Whole animal</tissue>
    </source>
</reference>
<evidence type="ECO:0000313" key="1">
    <source>
        <dbReference type="EMBL" id="KAH3866962.1"/>
    </source>
</evidence>
<accession>A0A9D4LXJ9</accession>
<keyword evidence="2" id="KW-1185">Reference proteome</keyword>
<proteinExistence type="predicted"/>
<comment type="caution">
    <text evidence="1">The sequence shown here is derived from an EMBL/GenBank/DDBJ whole genome shotgun (WGS) entry which is preliminary data.</text>
</comment>